<dbReference type="HOGENOM" id="CLU_3260837_0_0_1"/>
<gene>
    <name evidence="1" type="ORF">AG1IA_07162</name>
</gene>
<dbReference type="Proteomes" id="UP000011668">
    <property type="component" value="Unassembled WGS sequence"/>
</dbReference>
<evidence type="ECO:0000313" key="1">
    <source>
        <dbReference type="EMBL" id="ELU38802.1"/>
    </source>
</evidence>
<keyword evidence="2" id="KW-1185">Reference proteome</keyword>
<name>L8WPX3_THACA</name>
<comment type="caution">
    <text evidence="1">The sequence shown here is derived from an EMBL/GenBank/DDBJ whole genome shotgun (WGS) entry which is preliminary data.</text>
</comment>
<accession>L8WPX3</accession>
<dbReference type="AlphaFoldDB" id="L8WPX3"/>
<proteinExistence type="predicted"/>
<organism evidence="1 2">
    <name type="scientific">Thanatephorus cucumeris (strain AG1-IA)</name>
    <name type="common">Rice sheath blight fungus</name>
    <name type="synonym">Rhizoctonia solani</name>
    <dbReference type="NCBI Taxonomy" id="983506"/>
    <lineage>
        <taxon>Eukaryota</taxon>
        <taxon>Fungi</taxon>
        <taxon>Dikarya</taxon>
        <taxon>Basidiomycota</taxon>
        <taxon>Agaricomycotina</taxon>
        <taxon>Agaricomycetes</taxon>
        <taxon>Cantharellales</taxon>
        <taxon>Ceratobasidiaceae</taxon>
        <taxon>Rhizoctonia</taxon>
        <taxon>Rhizoctonia solani AG-1</taxon>
    </lineage>
</organism>
<dbReference type="EMBL" id="AFRT01002045">
    <property type="protein sequence ID" value="ELU38802.1"/>
    <property type="molecule type" value="Genomic_DNA"/>
</dbReference>
<protein>
    <submittedName>
        <fullName evidence="1">Uncharacterized protein</fullName>
    </submittedName>
</protein>
<evidence type="ECO:0000313" key="2">
    <source>
        <dbReference type="Proteomes" id="UP000011668"/>
    </source>
</evidence>
<sequence length="42" mass="4738">MPIEAEEIKTQGVESRVSDVLMDVQWNVCGCATDDRLDGDRR</sequence>
<reference evidence="1 2" key="1">
    <citation type="journal article" date="2013" name="Nat. Commun.">
        <title>The evolution and pathogenic mechanisms of the rice sheath blight pathogen.</title>
        <authorList>
            <person name="Zheng A."/>
            <person name="Lin R."/>
            <person name="Xu L."/>
            <person name="Qin P."/>
            <person name="Tang C."/>
            <person name="Ai P."/>
            <person name="Zhang D."/>
            <person name="Liu Y."/>
            <person name="Sun Z."/>
            <person name="Feng H."/>
            <person name="Wang Y."/>
            <person name="Chen Y."/>
            <person name="Liang X."/>
            <person name="Fu R."/>
            <person name="Li Q."/>
            <person name="Zhang J."/>
            <person name="Yu X."/>
            <person name="Xie Z."/>
            <person name="Ding L."/>
            <person name="Guan P."/>
            <person name="Tang J."/>
            <person name="Liang Y."/>
            <person name="Wang S."/>
            <person name="Deng Q."/>
            <person name="Li S."/>
            <person name="Zhu J."/>
            <person name="Wang L."/>
            <person name="Liu H."/>
            <person name="Li P."/>
        </authorList>
    </citation>
    <scope>NUCLEOTIDE SEQUENCE [LARGE SCALE GENOMIC DNA]</scope>
    <source>
        <strain evidence="2">AG-1 IA</strain>
    </source>
</reference>